<reference evidence="2" key="2">
    <citation type="submission" date="2020-04" db="EMBL/GenBank/DDBJ databases">
        <authorList>
            <person name="Alexandrino P."/>
            <person name="Mendonca T."/>
            <person name="Guaman L."/>
            <person name="Cherix J."/>
            <person name="Lozano-Sakalauskas G."/>
            <person name="Fujita A."/>
            <person name="Filho E.R."/>
            <person name="Long P."/>
            <person name="Padilla G."/>
            <person name="Taciro M.K."/>
            <person name="Gomez J.G."/>
            <person name="Silva L.F."/>
            <person name="Torres M."/>
        </authorList>
    </citation>
    <scope>NUCLEOTIDE SEQUENCE</scope>
    <source>
        <strain evidence="2">LMG 19450</strain>
    </source>
</reference>
<evidence type="ECO:0000313" key="2">
    <source>
        <dbReference type="EMBL" id="NLP64290.1"/>
    </source>
</evidence>
<feature type="transmembrane region" description="Helical" evidence="1">
    <location>
        <begin position="153"/>
        <end position="173"/>
    </location>
</feature>
<dbReference type="OrthoDB" id="9131615at2"/>
<comment type="caution">
    <text evidence="2">The sequence shown here is derived from an EMBL/GenBank/DDBJ whole genome shotgun (WGS) entry which is preliminary data.</text>
</comment>
<dbReference type="Proteomes" id="UP000030460">
    <property type="component" value="Unassembled WGS sequence"/>
</dbReference>
<dbReference type="EMBL" id="JTDB02000008">
    <property type="protein sequence ID" value="NLP64290.1"/>
    <property type="molecule type" value="Genomic_DNA"/>
</dbReference>
<protein>
    <submittedName>
        <fullName evidence="2">Uncharacterized protein</fullName>
    </submittedName>
</protein>
<organism evidence="2 3">
    <name type="scientific">Paraburkholderia sacchari</name>
    <dbReference type="NCBI Taxonomy" id="159450"/>
    <lineage>
        <taxon>Bacteria</taxon>
        <taxon>Pseudomonadati</taxon>
        <taxon>Pseudomonadota</taxon>
        <taxon>Betaproteobacteria</taxon>
        <taxon>Burkholderiales</taxon>
        <taxon>Burkholderiaceae</taxon>
        <taxon>Paraburkholderia</taxon>
    </lineage>
</organism>
<gene>
    <name evidence="2" type="ORF">NH14_024670</name>
</gene>
<accession>A0A8T6ZJ66</accession>
<reference evidence="2" key="1">
    <citation type="journal article" date="2015" name="Genome Announc.">
        <title>Draft Genome Sequence of the Polyhydroxyalkanoate-Producing Bacterium Burkholderia sacchari LMG 19450 Isolated from Brazilian Sugarcane Plantation Soil.</title>
        <authorList>
            <person name="Alexandrino P.M."/>
            <person name="Mendonca T.T."/>
            <person name="Guaman Bautista L.P."/>
            <person name="Cherix J."/>
            <person name="Lozano-Sakalauskas G.C."/>
            <person name="Fujita A."/>
            <person name="Ramos Filho E."/>
            <person name="Long P."/>
            <person name="Padilla G."/>
            <person name="Taciro M.K."/>
            <person name="Gomez J.G."/>
            <person name="Silva L.F."/>
        </authorList>
    </citation>
    <scope>NUCLEOTIDE SEQUENCE</scope>
    <source>
        <strain evidence="2">LMG 19450</strain>
    </source>
</reference>
<name>A0A8T6ZJ66_9BURK</name>
<keyword evidence="1" id="KW-0472">Membrane</keyword>
<proteinExistence type="predicted"/>
<keyword evidence="1" id="KW-1133">Transmembrane helix</keyword>
<sequence>MLSDRVIGAVITAIVGLIFWWIQRRLEPAAKVGYWVPHNFLFNVPIANQPNPLVLQTATLTVQNLGRKAAEGVEIVHMMKPDHFQLHPKRGYEERSAPDGAHIIYLESLGPKEVLQIQLLAYNTQPNLVGVRSKDGSAKAIRFQISRVFPRPILLMLQFCMFVGAFGILYWLVRAALYVSRANGML</sequence>
<evidence type="ECO:0000313" key="3">
    <source>
        <dbReference type="Proteomes" id="UP000030460"/>
    </source>
</evidence>
<dbReference type="AlphaFoldDB" id="A0A8T6ZJ66"/>
<feature type="transmembrane region" description="Helical" evidence="1">
    <location>
        <begin position="6"/>
        <end position="22"/>
    </location>
</feature>
<evidence type="ECO:0000256" key="1">
    <source>
        <dbReference type="SAM" id="Phobius"/>
    </source>
</evidence>
<keyword evidence="1" id="KW-0812">Transmembrane</keyword>
<keyword evidence="3" id="KW-1185">Reference proteome</keyword>